<feature type="domain" description="PepSY" evidence="1">
    <location>
        <begin position="108"/>
        <end position="167"/>
    </location>
</feature>
<dbReference type="RefSeq" id="WP_368655015.1">
    <property type="nucleotide sequence ID" value="NZ_CP162599.1"/>
</dbReference>
<dbReference type="AlphaFoldDB" id="A0AB39HVH7"/>
<proteinExistence type="predicted"/>
<dbReference type="Pfam" id="PF03413">
    <property type="entry name" value="PepSY"/>
    <property type="match status" value="2"/>
</dbReference>
<reference evidence="2" key="1">
    <citation type="submission" date="2024-07" db="EMBL/GenBank/DDBJ databases">
        <title>Halotolerant mesophilic bacterium Ornithinibacillus sp. 4-3, sp. nov., isolated from soil.</title>
        <authorList>
            <person name="Sidarenka A.V."/>
            <person name="Guliayeva D.E."/>
            <person name="Leanovich S.I."/>
            <person name="Hileuskaya K.S."/>
            <person name="Akhremchuk A.E."/>
            <person name="Sikolenko M.A."/>
            <person name="Valentovich L.N."/>
        </authorList>
    </citation>
    <scope>NUCLEOTIDE SEQUENCE</scope>
    <source>
        <strain evidence="2">4-3</strain>
    </source>
</reference>
<dbReference type="PROSITE" id="PS51257">
    <property type="entry name" value="PROKAR_LIPOPROTEIN"/>
    <property type="match status" value="1"/>
</dbReference>
<dbReference type="InterPro" id="IPR025711">
    <property type="entry name" value="PepSY"/>
</dbReference>
<gene>
    <name evidence="2" type="ORF">AB4Y30_08320</name>
</gene>
<evidence type="ECO:0000313" key="2">
    <source>
        <dbReference type="EMBL" id="XDK34343.1"/>
    </source>
</evidence>
<organism evidence="2">
    <name type="scientific">Ornithinibacillus sp. 4-3</name>
    <dbReference type="NCBI Taxonomy" id="3231488"/>
    <lineage>
        <taxon>Bacteria</taxon>
        <taxon>Bacillati</taxon>
        <taxon>Bacillota</taxon>
        <taxon>Bacilli</taxon>
        <taxon>Bacillales</taxon>
        <taxon>Bacillaceae</taxon>
        <taxon>Ornithinibacillus</taxon>
    </lineage>
</organism>
<name>A0AB39HVH7_9BACI</name>
<protein>
    <submittedName>
        <fullName evidence="2">PepSY domain-containing protein</fullName>
    </submittedName>
</protein>
<dbReference type="EMBL" id="CP162599">
    <property type="protein sequence ID" value="XDK34343.1"/>
    <property type="molecule type" value="Genomic_DNA"/>
</dbReference>
<feature type="domain" description="PepSY" evidence="1">
    <location>
        <begin position="32"/>
        <end position="79"/>
    </location>
</feature>
<accession>A0AB39HVH7</accession>
<dbReference type="Gene3D" id="3.10.450.40">
    <property type="match status" value="2"/>
</dbReference>
<sequence length="171" mass="19345">MKKILFGMLIIVVLGLTACGKEEQLDVTNMSLSVEEALETFHSTYSNVKLSAIEVTEERSKLVYEIDGFDDTKEYTVQVSEENEVDHKKEEARENDEQYQELVLTDYITAEDALSRAAQVSETKDLIPTSWSLDTENGTVVYSINFEDAKKEVEVTLDAQTGEELFVELDD</sequence>
<evidence type="ECO:0000259" key="1">
    <source>
        <dbReference type="Pfam" id="PF03413"/>
    </source>
</evidence>